<reference evidence="7" key="3">
    <citation type="journal article" date="2019" name="Int. J. Syst. Evol. Microbiol.">
        <title>The Global Catalogue of Microorganisms (GCM) 10K type strain sequencing project: providing services to taxonomists for standard genome sequencing and annotation.</title>
        <authorList>
            <consortium name="The Broad Institute Genomics Platform"/>
            <consortium name="The Broad Institute Genome Sequencing Center for Infectious Disease"/>
            <person name="Wu L."/>
            <person name="Ma J."/>
        </authorList>
    </citation>
    <scope>NUCLEOTIDE SEQUENCE [LARGE SCALE GENOMIC DNA]</scope>
    <source>
        <strain evidence="7">CCM 8490</strain>
    </source>
</reference>
<dbReference type="RefSeq" id="WP_120213600.1">
    <property type="nucleotide sequence ID" value="NZ_BMCW01000003.1"/>
</dbReference>
<dbReference type="SUPFAM" id="SSF55486">
    <property type="entry name" value="Metalloproteases ('zincins'), catalytic domain"/>
    <property type="match status" value="1"/>
</dbReference>
<reference evidence="4" key="4">
    <citation type="submission" date="2024-05" db="EMBL/GenBank/DDBJ databases">
        <authorList>
            <person name="Sun Q."/>
            <person name="Sedlacek I."/>
        </authorList>
    </citation>
    <scope>NUCLEOTIDE SEQUENCE</scope>
    <source>
        <strain evidence="4">CCM 8490</strain>
    </source>
</reference>
<comment type="caution">
    <text evidence="5">The sequence shown here is derived from an EMBL/GenBank/DDBJ whole genome shotgun (WGS) entry which is preliminary data.</text>
</comment>
<feature type="chain" id="PRO_5019579473" evidence="2">
    <location>
        <begin position="22"/>
        <end position="552"/>
    </location>
</feature>
<reference evidence="5 6" key="2">
    <citation type="submission" date="2018-09" db="EMBL/GenBank/DDBJ databases">
        <title>Genomic Encyclopedia of Archaeal and Bacterial Type Strains, Phase II (KMG-II): from individual species to whole genera.</title>
        <authorList>
            <person name="Goeker M."/>
        </authorList>
    </citation>
    <scope>NUCLEOTIDE SEQUENCE [LARGE SCALE GENOMIC DNA]</scope>
    <source>
        <strain evidence="5 6">DSM 27620</strain>
    </source>
</reference>
<feature type="domain" description="Secretion system C-terminal sorting" evidence="3">
    <location>
        <begin position="485"/>
        <end position="546"/>
    </location>
</feature>
<evidence type="ECO:0000313" key="5">
    <source>
        <dbReference type="EMBL" id="RKE87831.1"/>
    </source>
</evidence>
<dbReference type="Proteomes" id="UP000658202">
    <property type="component" value="Unassembled WGS sequence"/>
</dbReference>
<evidence type="ECO:0000256" key="1">
    <source>
        <dbReference type="ARBA" id="ARBA00022729"/>
    </source>
</evidence>
<dbReference type="AlphaFoldDB" id="A0A420DA96"/>
<keyword evidence="1 2" id="KW-0732">Signal</keyword>
<sequence length="552" mass="62648">MKNFIYIFILFVIIPSSKAQSNSFPFICANQFGDELKINVLNKIDAKELEINSISCSNTSQYYSSNDYTYNHYNLYLPSPSDNVIYLKLNFIFLTKPDGTGNFEQGNPEHVGFIDEVISRVNQTLINLDGSPTSSCEGYGQTHLTNTKIQFVINKIWKIDPAWDYLQTGYDTTCPNQPCSNFSSTINPNSSSYYYSYYDNDPTIPMGINIVFANNGNVYNEMVNNHNYSLSGTQGWAASQVPSNSNFSQKLRQIFPDVYLTYLWMKNVVADPNVPNPTSWETVRGWHVTNLRKGIIHETGHNFNLGHENNCYMNIMNQTGTAPGNFLSNLQISKLYLAASTKSTRQYFTEDSFKNTNIDVRDNQTWDLNFRLYSNVKIDDNSSLKATCKIIMAPDSRFIVKNGSNFIIEGAEITSANNSTWNGIKVEGNGYLLINPNTLIDTGYFYAYANNRAIIGGPVIDTESIRNSNNKLVDENTIIEKDYKIYPNPTGDFINIETKNKISKVEVYNLLNKSFSPKYNNNQVDVRNLPQGNYILKIYSSSGEKTIHFIKK</sequence>
<dbReference type="OrthoDB" id="1451456at2"/>
<dbReference type="Proteomes" id="UP000285906">
    <property type="component" value="Unassembled WGS sequence"/>
</dbReference>
<dbReference type="EMBL" id="RAQH01000004">
    <property type="protein sequence ID" value="RKE87831.1"/>
    <property type="molecule type" value="Genomic_DNA"/>
</dbReference>
<protein>
    <submittedName>
        <fullName evidence="5">Putative secreted protein (Por secretion system target)</fullName>
    </submittedName>
</protein>
<evidence type="ECO:0000313" key="7">
    <source>
        <dbReference type="Proteomes" id="UP000658202"/>
    </source>
</evidence>
<name>A0A420DA96_9FLAO</name>
<evidence type="ECO:0000256" key="2">
    <source>
        <dbReference type="SAM" id="SignalP"/>
    </source>
</evidence>
<accession>A0A420DA96</accession>
<evidence type="ECO:0000313" key="6">
    <source>
        <dbReference type="Proteomes" id="UP000285906"/>
    </source>
</evidence>
<dbReference type="InterPro" id="IPR026444">
    <property type="entry name" value="Secre_tail"/>
</dbReference>
<feature type="signal peptide" evidence="2">
    <location>
        <begin position="1"/>
        <end position="21"/>
    </location>
</feature>
<keyword evidence="7" id="KW-1185">Reference proteome</keyword>
<organism evidence="5 6">
    <name type="scientific">Epilithonimonas arachidiradicis</name>
    <dbReference type="NCBI Taxonomy" id="1617282"/>
    <lineage>
        <taxon>Bacteria</taxon>
        <taxon>Pseudomonadati</taxon>
        <taxon>Bacteroidota</taxon>
        <taxon>Flavobacteriia</taxon>
        <taxon>Flavobacteriales</taxon>
        <taxon>Weeksellaceae</taxon>
        <taxon>Chryseobacterium group</taxon>
        <taxon>Epilithonimonas</taxon>
    </lineage>
</organism>
<dbReference type="NCBIfam" id="TIGR04183">
    <property type="entry name" value="Por_Secre_tail"/>
    <property type="match status" value="1"/>
</dbReference>
<dbReference type="EMBL" id="BMCW01000003">
    <property type="protein sequence ID" value="GGG58238.1"/>
    <property type="molecule type" value="Genomic_DNA"/>
</dbReference>
<dbReference type="Pfam" id="PF18962">
    <property type="entry name" value="Por_Secre_tail"/>
    <property type="match status" value="1"/>
</dbReference>
<proteinExistence type="predicted"/>
<gene>
    <name evidence="5" type="ORF">BXY58_1967</name>
    <name evidence="4" type="ORF">GCM10007332_19970</name>
</gene>
<evidence type="ECO:0000313" key="4">
    <source>
        <dbReference type="EMBL" id="GGG58238.1"/>
    </source>
</evidence>
<evidence type="ECO:0000259" key="3">
    <source>
        <dbReference type="Pfam" id="PF18962"/>
    </source>
</evidence>
<reference evidence="4" key="1">
    <citation type="journal article" date="2014" name="Int. J. Syst. Evol. Microbiol.">
        <title>Complete genome of a new Firmicutes species belonging to the dominant human colonic microbiota ('Ruminococcus bicirculans') reveals two chromosomes and a selective capacity to utilize plant glucans.</title>
        <authorList>
            <consortium name="NISC Comparative Sequencing Program"/>
            <person name="Wegmann U."/>
            <person name="Louis P."/>
            <person name="Goesmann A."/>
            <person name="Henrissat B."/>
            <person name="Duncan S.H."/>
            <person name="Flint H.J."/>
        </authorList>
    </citation>
    <scope>NUCLEOTIDE SEQUENCE</scope>
    <source>
        <strain evidence="4">CCM 8490</strain>
    </source>
</reference>